<evidence type="ECO:0000313" key="1">
    <source>
        <dbReference type="EMBL" id="GFR01351.1"/>
    </source>
</evidence>
<keyword evidence="2" id="KW-1185">Reference proteome</keyword>
<dbReference type="EMBL" id="BMAO01005421">
    <property type="protein sequence ID" value="GFR01351.1"/>
    <property type="molecule type" value="Genomic_DNA"/>
</dbReference>
<proteinExistence type="predicted"/>
<comment type="caution">
    <text evidence="1">The sequence shown here is derived from an EMBL/GenBank/DDBJ whole genome shotgun (WGS) entry which is preliminary data.</text>
</comment>
<sequence length="83" mass="9872">MAQVNLLFQCCKRVVLTILYTNLQWGNHQGAVYLYTNLLVAVTIGYEQLQQRTSWFERTLNGGWIHIRIVVHYWLVDLIWPHD</sequence>
<dbReference type="Proteomes" id="UP000887116">
    <property type="component" value="Unassembled WGS sequence"/>
</dbReference>
<gene>
    <name evidence="1" type="ORF">TNCT_124801</name>
</gene>
<protein>
    <submittedName>
        <fullName evidence="1">Uncharacterized protein</fullName>
    </submittedName>
</protein>
<name>A0A8X6GBI0_TRICU</name>
<reference evidence="1" key="1">
    <citation type="submission" date="2020-07" db="EMBL/GenBank/DDBJ databases">
        <title>Multicomponent nature underlies the extraordinary mechanical properties of spider dragline silk.</title>
        <authorList>
            <person name="Kono N."/>
            <person name="Nakamura H."/>
            <person name="Mori M."/>
            <person name="Yoshida Y."/>
            <person name="Ohtoshi R."/>
            <person name="Malay A.D."/>
            <person name="Moran D.A.P."/>
            <person name="Tomita M."/>
            <person name="Numata K."/>
            <person name="Arakawa K."/>
        </authorList>
    </citation>
    <scope>NUCLEOTIDE SEQUENCE</scope>
</reference>
<accession>A0A8X6GBI0</accession>
<evidence type="ECO:0000313" key="2">
    <source>
        <dbReference type="Proteomes" id="UP000887116"/>
    </source>
</evidence>
<dbReference type="AlphaFoldDB" id="A0A8X6GBI0"/>
<organism evidence="1 2">
    <name type="scientific">Trichonephila clavata</name>
    <name type="common">Joro spider</name>
    <name type="synonym">Nephila clavata</name>
    <dbReference type="NCBI Taxonomy" id="2740835"/>
    <lineage>
        <taxon>Eukaryota</taxon>
        <taxon>Metazoa</taxon>
        <taxon>Ecdysozoa</taxon>
        <taxon>Arthropoda</taxon>
        <taxon>Chelicerata</taxon>
        <taxon>Arachnida</taxon>
        <taxon>Araneae</taxon>
        <taxon>Araneomorphae</taxon>
        <taxon>Entelegynae</taxon>
        <taxon>Araneoidea</taxon>
        <taxon>Nephilidae</taxon>
        <taxon>Trichonephila</taxon>
    </lineage>
</organism>